<feature type="transmembrane region" description="Helical" evidence="6">
    <location>
        <begin position="331"/>
        <end position="352"/>
    </location>
</feature>
<sequence>MVPLAGWIDVGFLGHLPDIRHLAGVSLATVLFNYLYWTFGFLRMGTTGMTAQALGREDHDAVLLIVLRNGGIALGLGLLLVLLQSPVRQIGFLLLSATEEVKQSGQAYYSAMIWGAPATLINFVLMGWFLGKVQSASVLLLSGVGSVANVGLNYGFIVRLGWESAGAGWATALSQYLVLAIALILFAQETSWTQIRLVSHQLLDLPALKAAFVLNREITIRTFALVTTFAAFTNLSSAFGIGVLTVNALLLQVVSFTAYFIDGIAFATETWAGLLWGRQDLAGLKRLLLLSSIASVSIGLLIAIAFMLAPMPLFRLLTNHLDVLAQVHQNVGWLVPVLGLGAIAYMLDGYFLGLTDGKILRQSAVGAAIVGFAPVGAIAWYTHNPTLLWMALTLFMGLRAALLIVPALKLSIQHS</sequence>
<evidence type="ECO:0000313" key="7">
    <source>
        <dbReference type="EMBL" id="NDJ18010.1"/>
    </source>
</evidence>
<keyword evidence="8" id="KW-1185">Reference proteome</keyword>
<dbReference type="GO" id="GO:0042910">
    <property type="term" value="F:xenobiotic transmembrane transporter activity"/>
    <property type="evidence" value="ECO:0007669"/>
    <property type="project" value="InterPro"/>
</dbReference>
<comment type="similarity">
    <text evidence="2">Belongs to the multi antimicrobial extrusion (MATE) (TC 2.A.66.1) family.</text>
</comment>
<name>A0A8J7Z2D6_9CYAN</name>
<accession>A0A8J7Z2D6</accession>
<dbReference type="GO" id="GO:0015297">
    <property type="term" value="F:antiporter activity"/>
    <property type="evidence" value="ECO:0007669"/>
    <property type="project" value="InterPro"/>
</dbReference>
<reference evidence="7" key="1">
    <citation type="submission" date="2019-12" db="EMBL/GenBank/DDBJ databases">
        <title>High-Quality draft genome sequences of three cyanobacteria isolated from the limestone walls of the Old Cathedral of Coimbra.</title>
        <authorList>
            <person name="Tiago I."/>
            <person name="Soares F."/>
            <person name="Portugal A."/>
        </authorList>
    </citation>
    <scope>NUCLEOTIDE SEQUENCE</scope>
    <source>
        <strain evidence="7">A</strain>
    </source>
</reference>
<dbReference type="CDD" id="cd13136">
    <property type="entry name" value="MATE_DinF_like"/>
    <property type="match status" value="1"/>
</dbReference>
<feature type="transmembrane region" description="Helical" evidence="6">
    <location>
        <begin position="138"/>
        <end position="157"/>
    </location>
</feature>
<keyword evidence="4 6" id="KW-1133">Transmembrane helix</keyword>
<evidence type="ECO:0000256" key="3">
    <source>
        <dbReference type="ARBA" id="ARBA00022692"/>
    </source>
</evidence>
<evidence type="ECO:0000256" key="4">
    <source>
        <dbReference type="ARBA" id="ARBA00022989"/>
    </source>
</evidence>
<feature type="transmembrane region" description="Helical" evidence="6">
    <location>
        <begin position="288"/>
        <end position="311"/>
    </location>
</feature>
<feature type="transmembrane region" description="Helical" evidence="6">
    <location>
        <begin position="169"/>
        <end position="187"/>
    </location>
</feature>
<dbReference type="PANTHER" id="PTHR42893">
    <property type="entry name" value="PROTEIN DETOXIFICATION 44, CHLOROPLASTIC-RELATED"/>
    <property type="match status" value="1"/>
</dbReference>
<dbReference type="InterPro" id="IPR002528">
    <property type="entry name" value="MATE_fam"/>
</dbReference>
<evidence type="ECO:0000313" key="8">
    <source>
        <dbReference type="Proteomes" id="UP000646053"/>
    </source>
</evidence>
<evidence type="ECO:0000256" key="5">
    <source>
        <dbReference type="ARBA" id="ARBA00023136"/>
    </source>
</evidence>
<dbReference type="Pfam" id="PF01554">
    <property type="entry name" value="MatE"/>
    <property type="match status" value="2"/>
</dbReference>
<feature type="transmembrane region" description="Helical" evidence="6">
    <location>
        <begin position="107"/>
        <end position="131"/>
    </location>
</feature>
<dbReference type="AlphaFoldDB" id="A0A8J7Z2D6"/>
<dbReference type="InterPro" id="IPR044644">
    <property type="entry name" value="DinF-like"/>
</dbReference>
<gene>
    <name evidence="7" type="ORF">GS601_12045</name>
</gene>
<feature type="transmembrane region" description="Helical" evidence="6">
    <location>
        <begin position="223"/>
        <end position="250"/>
    </location>
</feature>
<dbReference type="EMBL" id="WVIE01000012">
    <property type="protein sequence ID" value="NDJ18010.1"/>
    <property type="molecule type" value="Genomic_DNA"/>
</dbReference>
<feature type="transmembrane region" description="Helical" evidence="6">
    <location>
        <begin position="256"/>
        <end position="276"/>
    </location>
</feature>
<dbReference type="Proteomes" id="UP000646053">
    <property type="component" value="Unassembled WGS sequence"/>
</dbReference>
<dbReference type="GO" id="GO:0005886">
    <property type="term" value="C:plasma membrane"/>
    <property type="evidence" value="ECO:0007669"/>
    <property type="project" value="TreeGrafter"/>
</dbReference>
<feature type="transmembrane region" description="Helical" evidence="6">
    <location>
        <begin position="62"/>
        <end position="87"/>
    </location>
</feature>
<proteinExistence type="inferred from homology"/>
<organism evidence="7 8">
    <name type="scientific">Myxacorys almedinensis A</name>
    <dbReference type="NCBI Taxonomy" id="2690445"/>
    <lineage>
        <taxon>Bacteria</taxon>
        <taxon>Bacillati</taxon>
        <taxon>Cyanobacteriota</taxon>
        <taxon>Cyanophyceae</taxon>
        <taxon>Leptolyngbyales</taxon>
        <taxon>Leptolyngbyaceae</taxon>
        <taxon>Myxacorys</taxon>
        <taxon>Myxacorys almedinensis</taxon>
    </lineage>
</organism>
<keyword evidence="3 6" id="KW-0812">Transmembrane</keyword>
<protein>
    <submittedName>
        <fullName evidence="7">MATE family efflux transporter</fullName>
    </submittedName>
</protein>
<feature type="transmembrane region" description="Helical" evidence="6">
    <location>
        <begin position="387"/>
        <end position="408"/>
    </location>
</feature>
<feature type="transmembrane region" description="Helical" evidence="6">
    <location>
        <begin position="364"/>
        <end position="381"/>
    </location>
</feature>
<feature type="transmembrane region" description="Helical" evidence="6">
    <location>
        <begin position="22"/>
        <end position="42"/>
    </location>
</feature>
<evidence type="ECO:0000256" key="1">
    <source>
        <dbReference type="ARBA" id="ARBA00004141"/>
    </source>
</evidence>
<comment type="subcellular location">
    <subcellularLocation>
        <location evidence="1">Membrane</location>
        <topology evidence="1">Multi-pass membrane protein</topology>
    </subcellularLocation>
</comment>
<dbReference type="PANTHER" id="PTHR42893:SF46">
    <property type="entry name" value="PROTEIN DETOXIFICATION 44, CHLOROPLASTIC"/>
    <property type="match status" value="1"/>
</dbReference>
<evidence type="ECO:0000256" key="2">
    <source>
        <dbReference type="ARBA" id="ARBA00010199"/>
    </source>
</evidence>
<dbReference type="NCBIfam" id="TIGR00797">
    <property type="entry name" value="matE"/>
    <property type="match status" value="1"/>
</dbReference>
<evidence type="ECO:0000256" key="6">
    <source>
        <dbReference type="SAM" id="Phobius"/>
    </source>
</evidence>
<comment type="caution">
    <text evidence="7">The sequence shown here is derived from an EMBL/GenBank/DDBJ whole genome shotgun (WGS) entry which is preliminary data.</text>
</comment>
<keyword evidence="5 6" id="KW-0472">Membrane</keyword>